<gene>
    <name evidence="3" type="ORF">ACFY8C_31480</name>
</gene>
<sequence>MRSPSSHPATPHTDRPQEKSGSGDVRRRELSVFVLFRRGMMTIPEKSSADGGGGGPADGSEFEEELRPSTRPLAEARRSGTSASSLWAGRTASRCPPQASGSGSGAGREDPSRGIRPLSVIRVAASDPLSGGTGGPAVSGRTPDGRLRHMEGPSRGRPGRQQERAGRTGGQAAVASAWSRLHLRASDRTGWMRRHPEHLGDEEGQHFTAVLARCPEPTALHGHVRTFAEILTTRSGQHLKDWVTATRADDLPGLHTFATGLEKDWDAVVQGLTTCWSSGPVEGRVNHIKMIKRQMFGRAKLPCVRRQPRRPIRWRPGTATEYLEEPGLTSRGPQGSASA</sequence>
<dbReference type="EMBL" id="JBIBDZ010000011">
    <property type="protein sequence ID" value="MFF5922806.1"/>
    <property type="molecule type" value="Genomic_DNA"/>
</dbReference>
<reference evidence="3 4" key="1">
    <citation type="submission" date="2024-10" db="EMBL/GenBank/DDBJ databases">
        <title>The Natural Products Discovery Center: Release of the First 8490 Sequenced Strains for Exploring Actinobacteria Biosynthetic Diversity.</title>
        <authorList>
            <person name="Kalkreuter E."/>
            <person name="Kautsar S.A."/>
            <person name="Yang D."/>
            <person name="Bader C.D."/>
            <person name="Teijaro C.N."/>
            <person name="Fluegel L."/>
            <person name="Davis C.M."/>
            <person name="Simpson J.R."/>
            <person name="Lauterbach L."/>
            <person name="Steele A.D."/>
            <person name="Gui C."/>
            <person name="Meng S."/>
            <person name="Li G."/>
            <person name="Viehrig K."/>
            <person name="Ye F."/>
            <person name="Su P."/>
            <person name="Kiefer A.F."/>
            <person name="Nichols A."/>
            <person name="Cepeda A.J."/>
            <person name="Yan W."/>
            <person name="Fan B."/>
            <person name="Jiang Y."/>
            <person name="Adhikari A."/>
            <person name="Zheng C.-J."/>
            <person name="Schuster L."/>
            <person name="Cowan T.M."/>
            <person name="Smanski M.J."/>
            <person name="Chevrette M.G."/>
            <person name="De Carvalho L.P.S."/>
            <person name="Shen B."/>
        </authorList>
    </citation>
    <scope>NUCLEOTIDE SEQUENCE [LARGE SCALE GENOMIC DNA]</scope>
    <source>
        <strain evidence="3 4">NPDC012605</strain>
    </source>
</reference>
<accession>A0ABW6XZS5</accession>
<name>A0ABW6XZS5_9ACTN</name>
<dbReference type="Pfam" id="PF01610">
    <property type="entry name" value="DDE_Tnp_ISL3"/>
    <property type="match status" value="1"/>
</dbReference>
<keyword evidence="4" id="KW-1185">Reference proteome</keyword>
<feature type="region of interest" description="Disordered" evidence="1">
    <location>
        <begin position="126"/>
        <end position="174"/>
    </location>
</feature>
<evidence type="ECO:0000256" key="1">
    <source>
        <dbReference type="SAM" id="MobiDB-lite"/>
    </source>
</evidence>
<dbReference type="InterPro" id="IPR002560">
    <property type="entry name" value="Transposase_DDE"/>
</dbReference>
<feature type="region of interest" description="Disordered" evidence="1">
    <location>
        <begin position="307"/>
        <end position="339"/>
    </location>
</feature>
<feature type="region of interest" description="Disordered" evidence="1">
    <location>
        <begin position="1"/>
        <end position="114"/>
    </location>
</feature>
<protein>
    <submittedName>
        <fullName evidence="3">Transposase</fullName>
    </submittedName>
</protein>
<dbReference type="InterPro" id="IPR047951">
    <property type="entry name" value="Transpos_ISL3"/>
</dbReference>
<dbReference type="RefSeq" id="WP_388310202.1">
    <property type="nucleotide sequence ID" value="NZ_JBIBDZ010000011.1"/>
</dbReference>
<proteinExistence type="predicted"/>
<feature type="domain" description="Transposase IS204/IS1001/IS1096/IS1165 DDE" evidence="2">
    <location>
        <begin position="192"/>
        <end position="297"/>
    </location>
</feature>
<comment type="caution">
    <text evidence="3">The sequence shown here is derived from an EMBL/GenBank/DDBJ whole genome shotgun (WGS) entry which is preliminary data.</text>
</comment>
<evidence type="ECO:0000313" key="3">
    <source>
        <dbReference type="EMBL" id="MFF5922806.1"/>
    </source>
</evidence>
<dbReference type="PANTHER" id="PTHR33498:SF1">
    <property type="entry name" value="TRANSPOSASE FOR INSERTION SEQUENCE ELEMENT IS1557"/>
    <property type="match status" value="1"/>
</dbReference>
<organism evidence="3 4">
    <name type="scientific">Streptomyces flavochromogenes</name>
    <dbReference type="NCBI Taxonomy" id="68199"/>
    <lineage>
        <taxon>Bacteria</taxon>
        <taxon>Bacillati</taxon>
        <taxon>Actinomycetota</taxon>
        <taxon>Actinomycetes</taxon>
        <taxon>Kitasatosporales</taxon>
        <taxon>Streptomycetaceae</taxon>
        <taxon>Streptomyces</taxon>
    </lineage>
</organism>
<feature type="compositionally biased region" description="Basic and acidic residues" evidence="1">
    <location>
        <begin position="143"/>
        <end position="166"/>
    </location>
</feature>
<evidence type="ECO:0000259" key="2">
    <source>
        <dbReference type="Pfam" id="PF01610"/>
    </source>
</evidence>
<dbReference type="Proteomes" id="UP001602370">
    <property type="component" value="Unassembled WGS sequence"/>
</dbReference>
<evidence type="ECO:0000313" key="4">
    <source>
        <dbReference type="Proteomes" id="UP001602370"/>
    </source>
</evidence>
<dbReference type="PANTHER" id="PTHR33498">
    <property type="entry name" value="TRANSPOSASE FOR INSERTION SEQUENCE ELEMENT IS1557"/>
    <property type="match status" value="1"/>
</dbReference>